<organism evidence="3 4">
    <name type="scientific">Aspergillus glaucus CBS 516.65</name>
    <dbReference type="NCBI Taxonomy" id="1160497"/>
    <lineage>
        <taxon>Eukaryota</taxon>
        <taxon>Fungi</taxon>
        <taxon>Dikarya</taxon>
        <taxon>Ascomycota</taxon>
        <taxon>Pezizomycotina</taxon>
        <taxon>Eurotiomycetes</taxon>
        <taxon>Eurotiomycetidae</taxon>
        <taxon>Eurotiales</taxon>
        <taxon>Aspergillaceae</taxon>
        <taxon>Aspergillus</taxon>
        <taxon>Aspergillus subgen. Aspergillus</taxon>
    </lineage>
</organism>
<evidence type="ECO:0000256" key="2">
    <source>
        <dbReference type="ARBA" id="ARBA00023043"/>
    </source>
</evidence>
<dbReference type="EMBL" id="KV878911">
    <property type="protein sequence ID" value="OJJ80331.1"/>
    <property type="molecule type" value="Genomic_DNA"/>
</dbReference>
<keyword evidence="1" id="KW-0677">Repeat</keyword>
<dbReference type="Pfam" id="PF12796">
    <property type="entry name" value="Ank_2"/>
    <property type="match status" value="1"/>
</dbReference>
<dbReference type="Gene3D" id="1.25.40.20">
    <property type="entry name" value="Ankyrin repeat-containing domain"/>
    <property type="match status" value="2"/>
</dbReference>
<keyword evidence="2" id="KW-0040">ANK repeat</keyword>
<dbReference type="RefSeq" id="XP_022397029.1">
    <property type="nucleotide sequence ID" value="XM_022543816.1"/>
</dbReference>
<evidence type="ECO:0000313" key="3">
    <source>
        <dbReference type="EMBL" id="OJJ80331.1"/>
    </source>
</evidence>
<reference evidence="4" key="1">
    <citation type="journal article" date="2017" name="Genome Biol.">
        <title>Comparative genomics reveals high biological diversity and specific adaptations in the industrially and medically important fungal genus Aspergillus.</title>
        <authorList>
            <person name="de Vries R.P."/>
            <person name="Riley R."/>
            <person name="Wiebenga A."/>
            <person name="Aguilar-Osorio G."/>
            <person name="Amillis S."/>
            <person name="Uchima C.A."/>
            <person name="Anderluh G."/>
            <person name="Asadollahi M."/>
            <person name="Askin M."/>
            <person name="Barry K."/>
            <person name="Battaglia E."/>
            <person name="Bayram O."/>
            <person name="Benocci T."/>
            <person name="Braus-Stromeyer S.A."/>
            <person name="Caldana C."/>
            <person name="Canovas D."/>
            <person name="Cerqueira G.C."/>
            <person name="Chen F."/>
            <person name="Chen W."/>
            <person name="Choi C."/>
            <person name="Clum A."/>
            <person name="Dos Santos R.A."/>
            <person name="Damasio A.R."/>
            <person name="Diallinas G."/>
            <person name="Emri T."/>
            <person name="Fekete E."/>
            <person name="Flipphi M."/>
            <person name="Freyberg S."/>
            <person name="Gallo A."/>
            <person name="Gournas C."/>
            <person name="Habgood R."/>
            <person name="Hainaut M."/>
            <person name="Harispe M.L."/>
            <person name="Henrissat B."/>
            <person name="Hilden K.S."/>
            <person name="Hope R."/>
            <person name="Hossain A."/>
            <person name="Karabika E."/>
            <person name="Karaffa L."/>
            <person name="Karanyi Z."/>
            <person name="Krasevec N."/>
            <person name="Kuo A."/>
            <person name="Kusch H."/>
            <person name="LaButti K."/>
            <person name="Lagendijk E.L."/>
            <person name="Lapidus A."/>
            <person name="Levasseur A."/>
            <person name="Lindquist E."/>
            <person name="Lipzen A."/>
            <person name="Logrieco A.F."/>
            <person name="MacCabe A."/>
            <person name="Maekelae M.R."/>
            <person name="Malavazi I."/>
            <person name="Melin P."/>
            <person name="Meyer V."/>
            <person name="Mielnichuk N."/>
            <person name="Miskei M."/>
            <person name="Molnar A.P."/>
            <person name="Mule G."/>
            <person name="Ngan C.Y."/>
            <person name="Orejas M."/>
            <person name="Orosz E."/>
            <person name="Ouedraogo J.P."/>
            <person name="Overkamp K.M."/>
            <person name="Park H.-S."/>
            <person name="Perrone G."/>
            <person name="Piumi F."/>
            <person name="Punt P.J."/>
            <person name="Ram A.F."/>
            <person name="Ramon A."/>
            <person name="Rauscher S."/>
            <person name="Record E."/>
            <person name="Riano-Pachon D.M."/>
            <person name="Robert V."/>
            <person name="Roehrig J."/>
            <person name="Ruller R."/>
            <person name="Salamov A."/>
            <person name="Salih N.S."/>
            <person name="Samson R.A."/>
            <person name="Sandor E."/>
            <person name="Sanguinetti M."/>
            <person name="Schuetze T."/>
            <person name="Sepcic K."/>
            <person name="Shelest E."/>
            <person name="Sherlock G."/>
            <person name="Sophianopoulou V."/>
            <person name="Squina F.M."/>
            <person name="Sun H."/>
            <person name="Susca A."/>
            <person name="Todd R.B."/>
            <person name="Tsang A."/>
            <person name="Unkles S.E."/>
            <person name="van de Wiele N."/>
            <person name="van Rossen-Uffink D."/>
            <person name="Oliveira J.V."/>
            <person name="Vesth T.C."/>
            <person name="Visser J."/>
            <person name="Yu J.-H."/>
            <person name="Zhou M."/>
            <person name="Andersen M.R."/>
            <person name="Archer D.B."/>
            <person name="Baker S.E."/>
            <person name="Benoit I."/>
            <person name="Brakhage A.A."/>
            <person name="Braus G.H."/>
            <person name="Fischer R."/>
            <person name="Frisvad J.C."/>
            <person name="Goldman G.H."/>
            <person name="Houbraken J."/>
            <person name="Oakley B."/>
            <person name="Pocsi I."/>
            <person name="Scazzocchio C."/>
            <person name="Seiboth B."/>
            <person name="vanKuyk P.A."/>
            <person name="Wortman J."/>
            <person name="Dyer P.S."/>
            <person name="Grigoriev I.V."/>
        </authorList>
    </citation>
    <scope>NUCLEOTIDE SEQUENCE [LARGE SCALE GENOMIC DNA]</scope>
    <source>
        <strain evidence="4">CBS 516.65</strain>
    </source>
</reference>
<evidence type="ECO:0000313" key="4">
    <source>
        <dbReference type="Proteomes" id="UP000184300"/>
    </source>
</evidence>
<dbReference type="Proteomes" id="UP000184300">
    <property type="component" value="Unassembled WGS sequence"/>
</dbReference>
<dbReference type="InterPro" id="IPR002110">
    <property type="entry name" value="Ankyrin_rpt"/>
</dbReference>
<dbReference type="PANTHER" id="PTHR24198:SF165">
    <property type="entry name" value="ANKYRIN REPEAT-CONTAINING PROTEIN-RELATED"/>
    <property type="match status" value="1"/>
</dbReference>
<sequence>MLPFREAMDDERIETAKLLLDHMDLSTLPTDHDGQATFICIAAASGSETLVERLLKHGCDPEAIIKTCGDLATFGHVRVLEMLLDHGAALKYPYLAAVYSRQMQIVKLLLARGVDLNCWRSDGENDILSSAAADKSMFKFLLEHGADIRVDKDGDSLLREAILRNNLAVAGMVLDRRVKPEDERKVLERAATWDTSGVLALLFQRGIVSGRTKYYRSTKAVELALEAHNAPALKILLENGWCLFDSELYRSHQRDGSQDIIYHAFQARSPEEIESMLDILFSNGVQINRTVCNTTNIWFPILERDAYSLKLLLGRGADPLHLTEYNEIPLFYAVNRNFAAGIKLLLEAIVSSERISRRKLAEDVHFALAWALNGVKWDAARVLRRFYYHDLDGTALIAPPSHRQVKDKRDMDEQEWAMKYFGPDI</sequence>
<name>A0A1L9V8U8_ASPGL</name>
<dbReference type="SUPFAM" id="SSF48403">
    <property type="entry name" value="Ankyrin repeat"/>
    <property type="match status" value="1"/>
</dbReference>
<keyword evidence="4" id="KW-1185">Reference proteome</keyword>
<gene>
    <name evidence="3" type="ORF">ASPGLDRAFT_29025</name>
</gene>
<dbReference type="InterPro" id="IPR036770">
    <property type="entry name" value="Ankyrin_rpt-contain_sf"/>
</dbReference>
<dbReference type="GeneID" id="34460077"/>
<dbReference type="AlphaFoldDB" id="A0A1L9V8U8"/>
<accession>A0A1L9V8U8</accession>
<dbReference type="SMART" id="SM00248">
    <property type="entry name" value="ANK"/>
    <property type="match status" value="5"/>
</dbReference>
<dbReference type="OrthoDB" id="366390at2759"/>
<protein>
    <submittedName>
        <fullName evidence="3">Uncharacterized protein</fullName>
    </submittedName>
</protein>
<evidence type="ECO:0000256" key="1">
    <source>
        <dbReference type="ARBA" id="ARBA00022737"/>
    </source>
</evidence>
<proteinExistence type="predicted"/>
<dbReference type="PANTHER" id="PTHR24198">
    <property type="entry name" value="ANKYRIN REPEAT AND PROTEIN KINASE DOMAIN-CONTAINING PROTEIN"/>
    <property type="match status" value="1"/>
</dbReference>
<dbReference type="VEuPathDB" id="FungiDB:ASPGLDRAFT_29025"/>
<dbReference type="STRING" id="1160497.A0A1L9V8U8"/>